<accession>A0A438GXJ4</accession>
<keyword evidence="2 6" id="KW-0808">Transferase</keyword>
<dbReference type="InterPro" id="IPR036249">
    <property type="entry name" value="Thioredoxin-like_sf"/>
</dbReference>
<dbReference type="PROSITE" id="PS50405">
    <property type="entry name" value="GST_CTER"/>
    <property type="match status" value="1"/>
</dbReference>
<dbReference type="InterPro" id="IPR045074">
    <property type="entry name" value="GST_C_Tau"/>
</dbReference>
<dbReference type="SUPFAM" id="SSF52833">
    <property type="entry name" value="Thioredoxin-like"/>
    <property type="match status" value="1"/>
</dbReference>
<organism evidence="6 7">
    <name type="scientific">Vitis vinifera</name>
    <name type="common">Grape</name>
    <dbReference type="NCBI Taxonomy" id="29760"/>
    <lineage>
        <taxon>Eukaryota</taxon>
        <taxon>Viridiplantae</taxon>
        <taxon>Streptophyta</taxon>
        <taxon>Embryophyta</taxon>
        <taxon>Tracheophyta</taxon>
        <taxon>Spermatophyta</taxon>
        <taxon>Magnoliopsida</taxon>
        <taxon>eudicotyledons</taxon>
        <taxon>Gunneridae</taxon>
        <taxon>Pentapetalae</taxon>
        <taxon>rosids</taxon>
        <taxon>Vitales</taxon>
        <taxon>Vitaceae</taxon>
        <taxon>Viteae</taxon>
        <taxon>Vitis</taxon>
    </lineage>
</organism>
<dbReference type="FunFam" id="1.20.1050.10:FF:000119">
    <property type="entry name" value="Glutathione S-transferase U10"/>
    <property type="match status" value="1"/>
</dbReference>
<dbReference type="InterPro" id="IPR036282">
    <property type="entry name" value="Glutathione-S-Trfase_C_sf"/>
</dbReference>
<dbReference type="OrthoDB" id="4951845at2759"/>
<dbReference type="SFLD" id="SFLDG01152">
    <property type="entry name" value="Main.3:_Omega-_and_Tau-like"/>
    <property type="match status" value="1"/>
</dbReference>
<dbReference type="PANTHER" id="PTHR11260">
    <property type="entry name" value="GLUTATHIONE S-TRANSFERASE, GST, SUPERFAMILY, GST DOMAIN CONTAINING"/>
    <property type="match status" value="1"/>
</dbReference>
<feature type="domain" description="GST C-terminal" evidence="5">
    <location>
        <begin position="136"/>
        <end position="274"/>
    </location>
</feature>
<dbReference type="SFLD" id="SFLDS00019">
    <property type="entry name" value="Glutathione_Transferase_(cytos"/>
    <property type="match status" value="1"/>
</dbReference>
<dbReference type="EMBL" id="QGNW01000321">
    <property type="protein sequence ID" value="RVW76934.1"/>
    <property type="molecule type" value="Genomic_DNA"/>
</dbReference>
<dbReference type="SFLD" id="SFLDG00358">
    <property type="entry name" value="Main_(cytGST)"/>
    <property type="match status" value="1"/>
</dbReference>
<evidence type="ECO:0000256" key="1">
    <source>
        <dbReference type="ARBA" id="ARBA00012452"/>
    </source>
</evidence>
<reference evidence="6 7" key="1">
    <citation type="journal article" date="2018" name="PLoS Genet.">
        <title>Population sequencing reveals clonal diversity and ancestral inbreeding in the grapevine cultivar Chardonnay.</title>
        <authorList>
            <person name="Roach M.J."/>
            <person name="Johnson D.L."/>
            <person name="Bohlmann J."/>
            <person name="van Vuuren H.J."/>
            <person name="Jones S.J."/>
            <person name="Pretorius I.S."/>
            <person name="Schmidt S.A."/>
            <person name="Borneman A.R."/>
        </authorList>
    </citation>
    <scope>NUCLEOTIDE SEQUENCE [LARGE SCALE GENOMIC DNA]</scope>
    <source>
        <strain evidence="7">cv. Chardonnay</strain>
        <tissue evidence="6">Leaf</tissue>
    </source>
</reference>
<dbReference type="Gene3D" id="3.40.30.10">
    <property type="entry name" value="Glutaredoxin"/>
    <property type="match status" value="1"/>
</dbReference>
<dbReference type="PROSITE" id="PS50404">
    <property type="entry name" value="GST_NTER"/>
    <property type="match status" value="1"/>
</dbReference>
<evidence type="ECO:0000259" key="4">
    <source>
        <dbReference type="PROSITE" id="PS50404"/>
    </source>
</evidence>
<gene>
    <name evidence="6" type="primary">GSTU9_0</name>
    <name evidence="6" type="ORF">CK203_051531</name>
</gene>
<comment type="catalytic activity">
    <reaction evidence="3">
        <text>RX + glutathione = an S-substituted glutathione + a halide anion + H(+)</text>
        <dbReference type="Rhea" id="RHEA:16437"/>
        <dbReference type="ChEBI" id="CHEBI:15378"/>
        <dbReference type="ChEBI" id="CHEBI:16042"/>
        <dbReference type="ChEBI" id="CHEBI:17792"/>
        <dbReference type="ChEBI" id="CHEBI:57925"/>
        <dbReference type="ChEBI" id="CHEBI:90779"/>
        <dbReference type="EC" id="2.5.1.18"/>
    </reaction>
</comment>
<dbReference type="GO" id="GO:0006749">
    <property type="term" value="P:glutathione metabolic process"/>
    <property type="evidence" value="ECO:0007669"/>
    <property type="project" value="InterPro"/>
</dbReference>
<evidence type="ECO:0000313" key="7">
    <source>
        <dbReference type="Proteomes" id="UP000288805"/>
    </source>
</evidence>
<dbReference type="EC" id="2.5.1.18" evidence="1"/>
<protein>
    <recommendedName>
        <fullName evidence="1">glutathione transferase</fullName>
        <ecNumber evidence="1">2.5.1.18</ecNumber>
    </recommendedName>
</protein>
<dbReference type="GO" id="GO:0004364">
    <property type="term" value="F:glutathione transferase activity"/>
    <property type="evidence" value="ECO:0007669"/>
    <property type="project" value="UniProtKB-EC"/>
</dbReference>
<dbReference type="FunFam" id="3.40.30.10:FF:000197">
    <property type="entry name" value="Glutathione S-transferase U10"/>
    <property type="match status" value="1"/>
</dbReference>
<dbReference type="CDD" id="cd03058">
    <property type="entry name" value="GST_N_Tau"/>
    <property type="match status" value="1"/>
</dbReference>
<dbReference type="InterPro" id="IPR004045">
    <property type="entry name" value="Glutathione_S-Trfase_N"/>
</dbReference>
<dbReference type="CDD" id="cd03185">
    <property type="entry name" value="GST_C_Tau"/>
    <property type="match status" value="1"/>
</dbReference>
<proteinExistence type="predicted"/>
<dbReference type="Pfam" id="PF02798">
    <property type="entry name" value="GST_N"/>
    <property type="match status" value="1"/>
</dbReference>
<name>A0A438GXJ4_VITVI</name>
<dbReference type="InterPro" id="IPR040079">
    <property type="entry name" value="Glutathione_S-Trfase"/>
</dbReference>
<dbReference type="SUPFAM" id="SSF47616">
    <property type="entry name" value="GST C-terminal domain-like"/>
    <property type="match status" value="1"/>
</dbReference>
<comment type="caution">
    <text evidence="6">The sequence shown here is derived from an EMBL/GenBank/DDBJ whole genome shotgun (WGS) entry which is preliminary data.</text>
</comment>
<feature type="domain" description="GST N-terminal" evidence="4">
    <location>
        <begin position="51"/>
        <end position="130"/>
    </location>
</feature>
<dbReference type="InterPro" id="IPR045073">
    <property type="entry name" value="Omega/Tau-like"/>
</dbReference>
<evidence type="ECO:0000313" key="6">
    <source>
        <dbReference type="EMBL" id="RVW76934.1"/>
    </source>
</evidence>
<evidence type="ECO:0000256" key="3">
    <source>
        <dbReference type="ARBA" id="ARBA00047960"/>
    </source>
</evidence>
<dbReference type="AlphaFoldDB" id="A0A438GXJ4"/>
<evidence type="ECO:0000259" key="5">
    <source>
        <dbReference type="PROSITE" id="PS50405"/>
    </source>
</evidence>
<dbReference type="Proteomes" id="UP000288805">
    <property type="component" value="Unassembled WGS sequence"/>
</dbReference>
<dbReference type="InterPro" id="IPR010987">
    <property type="entry name" value="Glutathione-S-Trfase_C-like"/>
</dbReference>
<sequence>MDTSTGKMVQIILLPVHGGRCPSSPPNIASRMGKHDLEIQASHLREMEEENQIKLHGMWGSTFTKRVELALKIKGIPYEYIEEDLSNKSQLVLKYNPVHKKVPVLVHNGKPIIESLIILEYIDETWKNAPRLLPDDPYERAKVRFWASFFHQQLFEDMGRVITSDGEAQEKATKDLFEKLTVLEEGMKDFFPGGTPSINGENMGLLDILMCALFGPYKAHEEVLGMKMIDPERNPLLFSWVMAITEIPVVQESTPPHEKLVGLVQFIRQHALQSCVA</sequence>
<dbReference type="Gene3D" id="1.20.1050.10">
    <property type="match status" value="1"/>
</dbReference>
<dbReference type="PANTHER" id="PTHR11260:SF753">
    <property type="entry name" value="GLUTATHIONE TRANSFERASE"/>
    <property type="match status" value="1"/>
</dbReference>
<evidence type="ECO:0000256" key="2">
    <source>
        <dbReference type="ARBA" id="ARBA00022679"/>
    </source>
</evidence>